<dbReference type="SMART" id="SM00662">
    <property type="entry name" value="RPOLD"/>
    <property type="match status" value="1"/>
</dbReference>
<dbReference type="Proteomes" id="UP000002009">
    <property type="component" value="Chromosome 2"/>
</dbReference>
<reference evidence="6 7" key="1">
    <citation type="journal article" date="2009" name="Science">
        <title>Green evolution and dynamic adaptations revealed by genomes of the marine picoeukaryotes Micromonas.</title>
        <authorList>
            <person name="Worden A.Z."/>
            <person name="Lee J.H."/>
            <person name="Mock T."/>
            <person name="Rouze P."/>
            <person name="Simmons M.P."/>
            <person name="Aerts A.L."/>
            <person name="Allen A.E."/>
            <person name="Cuvelier M.L."/>
            <person name="Derelle E."/>
            <person name="Everett M.V."/>
            <person name="Foulon E."/>
            <person name="Grimwood J."/>
            <person name="Gundlach H."/>
            <person name="Henrissat B."/>
            <person name="Napoli C."/>
            <person name="McDonald S.M."/>
            <person name="Parker M.S."/>
            <person name="Rombauts S."/>
            <person name="Salamov A."/>
            <person name="Von Dassow P."/>
            <person name="Badger J.H."/>
            <person name="Coutinho P.M."/>
            <person name="Demir E."/>
            <person name="Dubchak I."/>
            <person name="Gentemann C."/>
            <person name="Eikrem W."/>
            <person name="Gready J.E."/>
            <person name="John U."/>
            <person name="Lanier W."/>
            <person name="Lindquist E.A."/>
            <person name="Lucas S."/>
            <person name="Mayer K.F."/>
            <person name="Moreau H."/>
            <person name="Not F."/>
            <person name="Otillar R."/>
            <person name="Panaud O."/>
            <person name="Pangilinan J."/>
            <person name="Paulsen I."/>
            <person name="Piegu B."/>
            <person name="Poliakov A."/>
            <person name="Robbens S."/>
            <person name="Schmutz J."/>
            <person name="Toulza E."/>
            <person name="Wyss T."/>
            <person name="Zelensky A."/>
            <person name="Zhou K."/>
            <person name="Armbrust E.V."/>
            <person name="Bhattacharya D."/>
            <person name="Goodenough U.W."/>
            <person name="Van de Peer Y."/>
            <person name="Grigoriev I.V."/>
        </authorList>
    </citation>
    <scope>NUCLEOTIDE SEQUENCE [LARGE SCALE GENOMIC DNA]</scope>
    <source>
        <strain evidence="7">RCC299 / NOUM17</strain>
    </source>
</reference>
<protein>
    <recommendedName>
        <fullName evidence="4">Plastid-encoded RNA polymerase subunit alpha</fullName>
    </recommendedName>
</protein>
<dbReference type="GO" id="GO:0006351">
    <property type="term" value="P:DNA-templated transcription"/>
    <property type="evidence" value="ECO:0007669"/>
    <property type="project" value="InterPro"/>
</dbReference>
<dbReference type="OMA" id="KKKCRAF"/>
<comment type="similarity">
    <text evidence="3">Belongs to the archaeal Rpo3/eukaryotic RPB3 RNA polymerase subunit family.</text>
</comment>
<dbReference type="InterPro" id="IPR011262">
    <property type="entry name" value="DNA-dir_RNA_pol_insert"/>
</dbReference>
<dbReference type="GO" id="GO:0005666">
    <property type="term" value="C:RNA polymerase III complex"/>
    <property type="evidence" value="ECO:0007669"/>
    <property type="project" value="TreeGrafter"/>
</dbReference>
<dbReference type="InterPro" id="IPR033901">
    <property type="entry name" value="RNAPI/III_AC40"/>
</dbReference>
<dbReference type="InterPro" id="IPR050518">
    <property type="entry name" value="Rpo3/RPB3_RNA_Pol_subunit"/>
</dbReference>
<feature type="domain" description="DNA-directed RNA polymerase RpoA/D/Rpb3-type" evidence="5">
    <location>
        <begin position="63"/>
        <end position="393"/>
    </location>
</feature>
<dbReference type="STRING" id="296587.C1E0F4"/>
<evidence type="ECO:0000259" key="5">
    <source>
        <dbReference type="SMART" id="SM00662"/>
    </source>
</evidence>
<organism evidence="6 7">
    <name type="scientific">Micromonas commoda (strain RCC299 / NOUM17 / CCMP2709)</name>
    <name type="common">Picoplanktonic green alga</name>
    <dbReference type="NCBI Taxonomy" id="296587"/>
    <lineage>
        <taxon>Eukaryota</taxon>
        <taxon>Viridiplantae</taxon>
        <taxon>Chlorophyta</taxon>
        <taxon>Mamiellophyceae</taxon>
        <taxon>Mamiellales</taxon>
        <taxon>Mamiellaceae</taxon>
        <taxon>Micromonas</taxon>
    </lineage>
</organism>
<proteinExistence type="inferred from homology"/>
<dbReference type="SUPFAM" id="SSF55257">
    <property type="entry name" value="RBP11-like subunits of RNA polymerase"/>
    <property type="match status" value="1"/>
</dbReference>
<sequence length="394" mass="44534">MEEIAANIQTQREFVTCGADENRHTAEHQYSGAYASMGIDNSFSMQSFRENFKMEITHMDAERVVFEMQGISPAIANAFRRILIAEVPTMAIEKVYMVNNTSVIQDEVFAHRLGLIPIRADPRLFEYKAEGETYNERNTIVFKMNVRCYREKTDDGSKGPLMNSFVYTNELVWLPKGSELPPDEESKFTAFTQSQAEYLKERNDEAAAAAAAAGEEVTPLYGDNDPNEIATVHDDILLCKMVAGQEIELEAHCVKGQGKEHAKWSPVGTTWYRMVPKVEFIDKDYLDGEDADVFMKECNDFDPSHNCYGWFEKDGGKKGEKCVKVVNERGCDYCLERVRTLCGEPGWDEKVRVLKSKSHFIFTVETAGQLPPDVLFKEAVKVLASKCQSVLSTL</sequence>
<dbReference type="InterPro" id="IPR011263">
    <property type="entry name" value="DNA-dir_RNA_pol_RpoA/D/Rpb3"/>
</dbReference>
<dbReference type="OrthoDB" id="270173at2759"/>
<keyword evidence="7" id="KW-1185">Reference proteome</keyword>
<dbReference type="InterPro" id="IPR036603">
    <property type="entry name" value="RBP11-like"/>
</dbReference>
<dbReference type="GO" id="GO:0046983">
    <property type="term" value="F:protein dimerization activity"/>
    <property type="evidence" value="ECO:0007669"/>
    <property type="project" value="InterPro"/>
</dbReference>
<dbReference type="Pfam" id="PF01000">
    <property type="entry name" value="RNA_pol_A_bac"/>
    <property type="match status" value="1"/>
</dbReference>
<evidence type="ECO:0000256" key="4">
    <source>
        <dbReference type="ARBA" id="ARBA00031776"/>
    </source>
</evidence>
<keyword evidence="2" id="KW-0804">Transcription</keyword>
<gene>
    <name evidence="6" type="ORF">MICPUN_78898</name>
</gene>
<evidence type="ECO:0000256" key="1">
    <source>
        <dbReference type="ARBA" id="ARBA00022478"/>
    </source>
</evidence>
<dbReference type="EMBL" id="CP001323">
    <property type="protein sequence ID" value="ACO60809.1"/>
    <property type="molecule type" value="Genomic_DNA"/>
</dbReference>
<dbReference type="GO" id="GO:0005736">
    <property type="term" value="C:RNA polymerase I complex"/>
    <property type="evidence" value="ECO:0007669"/>
    <property type="project" value="TreeGrafter"/>
</dbReference>
<dbReference type="KEGG" id="mis:MICPUN_78898"/>
<dbReference type="CDD" id="cd07032">
    <property type="entry name" value="RNAP_I_II_AC40"/>
    <property type="match status" value="1"/>
</dbReference>
<evidence type="ECO:0000256" key="3">
    <source>
        <dbReference type="ARBA" id="ARBA00025804"/>
    </source>
</evidence>
<dbReference type="AlphaFoldDB" id="C1E0F4"/>
<dbReference type="Gene3D" id="3.30.1360.10">
    <property type="entry name" value="RNA polymerase, RBP11-like subunit"/>
    <property type="match status" value="1"/>
</dbReference>
<dbReference type="GeneID" id="8241227"/>
<accession>C1E0F4</accession>
<keyword evidence="1" id="KW-0240">DNA-directed RNA polymerase</keyword>
<dbReference type="eggNOG" id="KOG1521">
    <property type="taxonomic scope" value="Eukaryota"/>
</dbReference>
<evidence type="ECO:0000256" key="2">
    <source>
        <dbReference type="ARBA" id="ARBA00023163"/>
    </source>
</evidence>
<dbReference type="GO" id="GO:0003899">
    <property type="term" value="F:DNA-directed RNA polymerase activity"/>
    <property type="evidence" value="ECO:0007669"/>
    <property type="project" value="InterPro"/>
</dbReference>
<dbReference type="InterPro" id="IPR036643">
    <property type="entry name" value="RNApol_insert_sf"/>
</dbReference>
<name>C1E0F4_MICCC</name>
<dbReference type="RefSeq" id="XP_002499551.1">
    <property type="nucleotide sequence ID" value="XM_002499505.1"/>
</dbReference>
<dbReference type="SUPFAM" id="SSF56553">
    <property type="entry name" value="Insert subdomain of RNA polymerase alpha subunit"/>
    <property type="match status" value="2"/>
</dbReference>
<dbReference type="Pfam" id="PF01193">
    <property type="entry name" value="RNA_pol_L"/>
    <property type="match status" value="1"/>
</dbReference>
<dbReference type="HAMAP" id="MF_00320">
    <property type="entry name" value="RNApol_arch_Rpo3"/>
    <property type="match status" value="1"/>
</dbReference>
<evidence type="ECO:0000313" key="7">
    <source>
        <dbReference type="Proteomes" id="UP000002009"/>
    </source>
</evidence>
<evidence type="ECO:0000313" key="6">
    <source>
        <dbReference type="EMBL" id="ACO60809.1"/>
    </source>
</evidence>
<dbReference type="PANTHER" id="PTHR11800">
    <property type="entry name" value="DNA-DIRECTED RNA POLYMERASE"/>
    <property type="match status" value="1"/>
</dbReference>
<dbReference type="InterPro" id="IPR022842">
    <property type="entry name" value="RNAP_Rpo3/Rpb3/RPAC1"/>
</dbReference>
<dbReference type="Gene3D" id="2.170.120.12">
    <property type="entry name" value="DNA-directed RNA polymerase, insert domain"/>
    <property type="match status" value="1"/>
</dbReference>
<dbReference type="PANTHER" id="PTHR11800:SF13">
    <property type="entry name" value="DNA-DIRECTED RNA POLYMERASES I AND III SUBUNIT RPAC1"/>
    <property type="match status" value="1"/>
</dbReference>
<dbReference type="FunCoup" id="C1E0F4">
    <property type="interactions" value="1853"/>
</dbReference>
<dbReference type="InParanoid" id="C1E0F4"/>